<dbReference type="EC" id="3.4.21.53" evidence="9 10"/>
<dbReference type="FunFam" id="3.30.230.10:FF:000010">
    <property type="entry name" value="Lon protease"/>
    <property type="match status" value="1"/>
</dbReference>
<comment type="similarity">
    <text evidence="9 10 13 14">Belongs to the peptidase S16 family.</text>
</comment>
<evidence type="ECO:0000256" key="8">
    <source>
        <dbReference type="ARBA" id="ARBA00023016"/>
    </source>
</evidence>
<dbReference type="Gene3D" id="1.10.8.60">
    <property type="match status" value="1"/>
</dbReference>
<dbReference type="InterPro" id="IPR003959">
    <property type="entry name" value="ATPase_AAA_core"/>
</dbReference>
<comment type="subcellular location">
    <subcellularLocation>
        <location evidence="1 9 10">Cytoplasm</location>
    </subcellularLocation>
</comment>
<evidence type="ECO:0000259" key="16">
    <source>
        <dbReference type="PROSITE" id="PS51787"/>
    </source>
</evidence>
<dbReference type="PRINTS" id="PR00830">
    <property type="entry name" value="ENDOLAPTASE"/>
</dbReference>
<evidence type="ECO:0000256" key="2">
    <source>
        <dbReference type="ARBA" id="ARBA00022490"/>
    </source>
</evidence>
<dbReference type="Gene3D" id="1.20.5.5270">
    <property type="match status" value="1"/>
</dbReference>
<dbReference type="SUPFAM" id="SSF88697">
    <property type="entry name" value="PUA domain-like"/>
    <property type="match status" value="1"/>
</dbReference>
<dbReference type="GO" id="GO:0016887">
    <property type="term" value="F:ATP hydrolysis activity"/>
    <property type="evidence" value="ECO:0007669"/>
    <property type="project" value="UniProtKB-UniRule"/>
</dbReference>
<keyword evidence="4 9" id="KW-0547">Nucleotide-binding</keyword>
<dbReference type="SMART" id="SM00382">
    <property type="entry name" value="AAA"/>
    <property type="match status" value="1"/>
</dbReference>
<keyword evidence="7 9" id="KW-0067">ATP-binding</keyword>
<dbReference type="InterPro" id="IPR046336">
    <property type="entry name" value="Lon_prtase_N_sf"/>
</dbReference>
<gene>
    <name evidence="17" type="primary">lon1</name>
    <name evidence="9" type="synonym">lon</name>
    <name evidence="17" type="ORF">BT1A1_2400</name>
</gene>
<keyword evidence="2 9" id="KW-0963">Cytoplasm</keyword>
<dbReference type="PIRSF" id="PIRSF001174">
    <property type="entry name" value="Lon_proteas"/>
    <property type="match status" value="1"/>
</dbReference>
<comment type="subunit">
    <text evidence="9 10">Homohexamer. Organized in a ring with a central cavity.</text>
</comment>
<dbReference type="PROSITE" id="PS51786">
    <property type="entry name" value="LON_PROTEOLYTIC"/>
    <property type="match status" value="1"/>
</dbReference>
<dbReference type="InterPro" id="IPR004815">
    <property type="entry name" value="Lon_bac/euk-typ"/>
</dbReference>
<dbReference type="Pfam" id="PF22667">
    <property type="entry name" value="Lon_lid"/>
    <property type="match status" value="1"/>
</dbReference>
<dbReference type="InterPro" id="IPR027417">
    <property type="entry name" value="P-loop_NTPase"/>
</dbReference>
<dbReference type="InterPro" id="IPR027543">
    <property type="entry name" value="Lon_bac"/>
</dbReference>
<dbReference type="Proteomes" id="UP000040576">
    <property type="component" value="Unassembled WGS sequence"/>
</dbReference>
<dbReference type="RefSeq" id="WP_034771518.1">
    <property type="nucleotide sequence ID" value="NZ_CCRF01000066.1"/>
</dbReference>
<protein>
    <recommendedName>
        <fullName evidence="9 10">Lon protease</fullName>
        <ecNumber evidence="9 10">3.4.21.53</ecNumber>
    </recommendedName>
    <alternativeName>
        <fullName evidence="9">ATP-dependent protease La</fullName>
    </alternativeName>
</protein>
<dbReference type="GO" id="GO:0005524">
    <property type="term" value="F:ATP binding"/>
    <property type="evidence" value="ECO:0007669"/>
    <property type="project" value="UniProtKB-UniRule"/>
</dbReference>
<dbReference type="Gene3D" id="3.40.50.300">
    <property type="entry name" value="P-loop containing nucleotide triphosphate hydrolases"/>
    <property type="match status" value="1"/>
</dbReference>
<dbReference type="InterPro" id="IPR027065">
    <property type="entry name" value="Lon_Prtase"/>
</dbReference>
<dbReference type="InterPro" id="IPR008268">
    <property type="entry name" value="Peptidase_S16_AS"/>
</dbReference>
<evidence type="ECO:0000259" key="15">
    <source>
        <dbReference type="PROSITE" id="PS51786"/>
    </source>
</evidence>
<evidence type="ECO:0000256" key="3">
    <source>
        <dbReference type="ARBA" id="ARBA00022670"/>
    </source>
</evidence>
<keyword evidence="6 9" id="KW-0720">Serine protease</keyword>
<dbReference type="Gene3D" id="2.30.130.40">
    <property type="entry name" value="LON domain-like"/>
    <property type="match status" value="1"/>
</dbReference>
<dbReference type="AlphaFoldDB" id="A0A090J2X4"/>
<dbReference type="PROSITE" id="PS51787">
    <property type="entry name" value="LON_N"/>
    <property type="match status" value="1"/>
</dbReference>
<feature type="domain" description="Lon N-terminal" evidence="16">
    <location>
        <begin position="9"/>
        <end position="202"/>
    </location>
</feature>
<dbReference type="InterPro" id="IPR003111">
    <property type="entry name" value="Lon_prtase_N"/>
</dbReference>
<dbReference type="SUPFAM" id="SSF54211">
    <property type="entry name" value="Ribosomal protein S5 domain 2-like"/>
    <property type="match status" value="1"/>
</dbReference>
<evidence type="ECO:0000256" key="12">
    <source>
        <dbReference type="PIRSR" id="PIRSR001174-2"/>
    </source>
</evidence>
<keyword evidence="3 9" id="KW-0645">Protease</keyword>
<evidence type="ECO:0000256" key="13">
    <source>
        <dbReference type="PROSITE-ProRule" id="PRU01122"/>
    </source>
</evidence>
<sequence length="776" mass="87734">MNEQQRIIVPLLPLRGLLVFPTMVLHLDVGREKSVQALEKAMMNDHFIFLTTQKDTSIEDPTEDDFFEMGTLTQVKQMLKLPNGTFRVLVEGLKRGKIEKFLRTDEYFEVRIQTYENEEVKDFEEEALMRMILDLFEQYIKMSKKVSAETFASVQDIEEPGRLADIVASYLPLKLKDKQDLLEKVNVKDRMNAIITFLNNEKEVIQLERKIGQRVKQSMERTQKEYYLREQMKAIQKELGEKEGKSSEIEKLKEKIGKAGMPDHVFEAAMKELDRYEKLPGTSAESAVIRNYLDWLIALPWTTETKDDINIKRAERILNEDHYGLEKVKERVLEYLAVQQLTNSLKGPILCLVGPPGVGKTSLARSVARSLNRKFVRVSLGGVRDESEIRGHRRTYVGAMPGRIIQGMRKAGTINPVFLLDEIDKMSNDFRGDPSSAMLEVLDPEQNKNFSDHYIEETYDLSKVMFIATANDLSTIPGPLRDRMEIISIAGYTEIEKLHIAKNYLIKKQLKEHGLQKQQLQIRDDAILSIVRYFTREAGVRGLERQIAKICRKTAKIITSGEKKRVIVTNKNIEEFLGKKIFHYGQAEKEDQVGVATGLAYTAFGGDTLQIEVSLAPGKGKLVLTGKLGDVMKESAQAAFSYVRSSAEKFGIDPMFHEKYDIHIHVPEGAVPKDGPSAGVTITTALVSALTGKPVRREVGMTGEVTLRGRVLAIGGLKEKTLSAHRAGLTTIILPKDNERDLDDIPESVREELTFIPVTHVDEVLKNAIVGEKSEN</sequence>
<dbReference type="NCBIfam" id="NF008053">
    <property type="entry name" value="PRK10787.1"/>
    <property type="match status" value="1"/>
</dbReference>
<dbReference type="Pfam" id="PF05362">
    <property type="entry name" value="Lon_C"/>
    <property type="match status" value="1"/>
</dbReference>
<dbReference type="InterPro" id="IPR014721">
    <property type="entry name" value="Ribsml_uS5_D2-typ_fold_subgr"/>
</dbReference>
<dbReference type="CDD" id="cd19500">
    <property type="entry name" value="RecA-like_Lon"/>
    <property type="match status" value="1"/>
</dbReference>
<evidence type="ECO:0000256" key="7">
    <source>
        <dbReference type="ARBA" id="ARBA00022840"/>
    </source>
</evidence>
<feature type="active site" evidence="9 11">
    <location>
        <position position="677"/>
    </location>
</feature>
<evidence type="ECO:0000256" key="11">
    <source>
        <dbReference type="PIRSR" id="PIRSR001174-1"/>
    </source>
</evidence>
<dbReference type="SUPFAM" id="SSF52540">
    <property type="entry name" value="P-loop containing nucleoside triphosphate hydrolases"/>
    <property type="match status" value="1"/>
</dbReference>
<evidence type="ECO:0000256" key="1">
    <source>
        <dbReference type="ARBA" id="ARBA00004496"/>
    </source>
</evidence>
<comment type="catalytic activity">
    <reaction evidence="9 10 13">
        <text>Hydrolysis of proteins in presence of ATP.</text>
        <dbReference type="EC" id="3.4.21.53"/>
    </reaction>
</comment>
<dbReference type="InterPro" id="IPR008269">
    <property type="entry name" value="Lon_proteolytic"/>
</dbReference>
<dbReference type="PROSITE" id="PS01046">
    <property type="entry name" value="LON_SER"/>
    <property type="match status" value="1"/>
</dbReference>
<dbReference type="Gene3D" id="1.20.58.1480">
    <property type="match status" value="1"/>
</dbReference>
<evidence type="ECO:0000256" key="9">
    <source>
        <dbReference type="HAMAP-Rule" id="MF_01973"/>
    </source>
</evidence>
<dbReference type="InterPro" id="IPR020568">
    <property type="entry name" value="Ribosomal_Su5_D2-typ_SF"/>
</dbReference>
<keyword evidence="18" id="KW-1185">Reference proteome</keyword>
<evidence type="ECO:0000256" key="4">
    <source>
        <dbReference type="ARBA" id="ARBA00022741"/>
    </source>
</evidence>
<dbReference type="FunFam" id="1.20.5.5270:FF:000002">
    <property type="entry name" value="Lon protease homolog"/>
    <property type="match status" value="1"/>
</dbReference>
<dbReference type="NCBIfam" id="TIGR00763">
    <property type="entry name" value="lon"/>
    <property type="match status" value="1"/>
</dbReference>
<comment type="function">
    <text evidence="9">ATP-dependent serine protease that mediates the selective degradation of mutant and abnormal proteins as well as certain short-lived regulatory proteins. Required for cellular homeostasis and for survival from DNA damage and developmental changes induced by stress. Degrades polypeptides processively to yield small peptide fragments that are 5 to 10 amino acids long. Binds to DNA in a double-stranded, site-specific manner.</text>
</comment>
<evidence type="ECO:0000256" key="14">
    <source>
        <dbReference type="RuleBase" id="RU000591"/>
    </source>
</evidence>
<dbReference type="InterPro" id="IPR054594">
    <property type="entry name" value="Lon_lid"/>
</dbReference>
<feature type="active site" evidence="9 11">
    <location>
        <position position="720"/>
    </location>
</feature>
<keyword evidence="8 9" id="KW-0346">Stress response</keyword>
<organism evidence="17 18">
    <name type="scientific">Caldibacillus thermoamylovorans</name>
    <dbReference type="NCBI Taxonomy" id="35841"/>
    <lineage>
        <taxon>Bacteria</taxon>
        <taxon>Bacillati</taxon>
        <taxon>Bacillota</taxon>
        <taxon>Bacilli</taxon>
        <taxon>Bacillales</taxon>
        <taxon>Bacillaceae</taxon>
        <taxon>Caldibacillus</taxon>
    </lineage>
</organism>
<dbReference type="InterPro" id="IPR003593">
    <property type="entry name" value="AAA+_ATPase"/>
</dbReference>
<evidence type="ECO:0000256" key="5">
    <source>
        <dbReference type="ARBA" id="ARBA00022801"/>
    </source>
</evidence>
<accession>A0A090J2X4</accession>
<dbReference type="HAMAP" id="MF_01973">
    <property type="entry name" value="lon_bact"/>
    <property type="match status" value="1"/>
</dbReference>
<name>A0A090J2X4_9BACI</name>
<dbReference type="EMBL" id="CCRF01000066">
    <property type="protein sequence ID" value="CEE02220.1"/>
    <property type="molecule type" value="Genomic_DNA"/>
</dbReference>
<dbReference type="Pfam" id="PF00004">
    <property type="entry name" value="AAA"/>
    <property type="match status" value="1"/>
</dbReference>
<reference evidence="17 18" key="1">
    <citation type="submission" date="2014-07" db="EMBL/GenBank/DDBJ databases">
        <authorList>
            <person name="Wibberg Daniel"/>
        </authorList>
    </citation>
    <scope>NUCLEOTIDE SEQUENCE [LARGE SCALE GENOMIC DNA]</scope>
</reference>
<dbReference type="GO" id="GO:0006515">
    <property type="term" value="P:protein quality control for misfolded or incompletely synthesized proteins"/>
    <property type="evidence" value="ECO:0007669"/>
    <property type="project" value="UniProtKB-UniRule"/>
</dbReference>
<comment type="induction">
    <text evidence="9">By heat shock.</text>
</comment>
<dbReference type="GO" id="GO:0004252">
    <property type="term" value="F:serine-type endopeptidase activity"/>
    <property type="evidence" value="ECO:0007669"/>
    <property type="project" value="UniProtKB-UniRule"/>
</dbReference>
<evidence type="ECO:0000313" key="18">
    <source>
        <dbReference type="Proteomes" id="UP000040576"/>
    </source>
</evidence>
<dbReference type="GO" id="GO:0005737">
    <property type="term" value="C:cytoplasm"/>
    <property type="evidence" value="ECO:0007669"/>
    <property type="project" value="UniProtKB-SubCell"/>
</dbReference>
<evidence type="ECO:0000256" key="10">
    <source>
        <dbReference type="PIRNR" id="PIRNR001174"/>
    </source>
</evidence>
<dbReference type="GO" id="GO:0034605">
    <property type="term" value="P:cellular response to heat"/>
    <property type="evidence" value="ECO:0007669"/>
    <property type="project" value="UniProtKB-UniRule"/>
</dbReference>
<evidence type="ECO:0000313" key="17">
    <source>
        <dbReference type="EMBL" id="CEE02220.1"/>
    </source>
</evidence>
<dbReference type="GO" id="GO:0043565">
    <property type="term" value="F:sequence-specific DNA binding"/>
    <property type="evidence" value="ECO:0007669"/>
    <property type="project" value="UniProtKB-UniRule"/>
</dbReference>
<dbReference type="PANTHER" id="PTHR10046">
    <property type="entry name" value="ATP DEPENDENT LON PROTEASE FAMILY MEMBER"/>
    <property type="match status" value="1"/>
</dbReference>
<dbReference type="GO" id="GO:0004176">
    <property type="term" value="F:ATP-dependent peptidase activity"/>
    <property type="evidence" value="ECO:0007669"/>
    <property type="project" value="UniProtKB-UniRule"/>
</dbReference>
<dbReference type="SMART" id="SM00464">
    <property type="entry name" value="LON"/>
    <property type="match status" value="1"/>
</dbReference>
<evidence type="ECO:0000256" key="6">
    <source>
        <dbReference type="ARBA" id="ARBA00022825"/>
    </source>
</evidence>
<dbReference type="InterPro" id="IPR015947">
    <property type="entry name" value="PUA-like_sf"/>
</dbReference>
<dbReference type="Pfam" id="PF02190">
    <property type="entry name" value="LON_substr_bdg"/>
    <property type="match status" value="1"/>
</dbReference>
<feature type="binding site" evidence="9 12">
    <location>
        <begin position="354"/>
        <end position="361"/>
    </location>
    <ligand>
        <name>ATP</name>
        <dbReference type="ChEBI" id="CHEBI:30616"/>
    </ligand>
</feature>
<proteinExistence type="evidence at transcript level"/>
<feature type="domain" description="Lon proteolytic" evidence="15">
    <location>
        <begin position="590"/>
        <end position="771"/>
    </location>
</feature>
<keyword evidence="5 9" id="KW-0378">Hydrolase</keyword>
<dbReference type="FunFam" id="3.40.50.300:FF:000382">
    <property type="entry name" value="Lon protease homolog 2, peroxisomal"/>
    <property type="match status" value="1"/>
</dbReference>
<dbReference type="Gene3D" id="3.30.230.10">
    <property type="match status" value="1"/>
</dbReference>